<proteinExistence type="predicted"/>
<protein>
    <submittedName>
        <fullName evidence="1">Uncharacterized protein</fullName>
    </submittedName>
</protein>
<organism evidence="1 2">
    <name type="scientific">Pythium oligandrum</name>
    <name type="common">Mycoparasitic fungus</name>
    <dbReference type="NCBI Taxonomy" id="41045"/>
    <lineage>
        <taxon>Eukaryota</taxon>
        <taxon>Sar</taxon>
        <taxon>Stramenopiles</taxon>
        <taxon>Oomycota</taxon>
        <taxon>Peronosporomycetes</taxon>
        <taxon>Pythiales</taxon>
        <taxon>Pythiaceae</taxon>
        <taxon>Pythium</taxon>
    </lineage>
</organism>
<reference evidence="1" key="1">
    <citation type="submission" date="2019-03" db="EMBL/GenBank/DDBJ databases">
        <title>Long read genome sequence of the mycoparasitic Pythium oligandrum ATCC 38472 isolated from sugarbeet rhizosphere.</title>
        <authorList>
            <person name="Gaulin E."/>
        </authorList>
    </citation>
    <scope>NUCLEOTIDE SEQUENCE</scope>
    <source>
        <strain evidence="1">ATCC 38472_TT</strain>
    </source>
</reference>
<comment type="caution">
    <text evidence="1">The sequence shown here is derived from an EMBL/GenBank/DDBJ whole genome shotgun (WGS) entry which is preliminary data.</text>
</comment>
<name>A0A8K1FPE3_PYTOL</name>
<dbReference type="Proteomes" id="UP000794436">
    <property type="component" value="Unassembled WGS sequence"/>
</dbReference>
<dbReference type="EMBL" id="SPLM01000037">
    <property type="protein sequence ID" value="TMW65533.1"/>
    <property type="molecule type" value="Genomic_DNA"/>
</dbReference>
<dbReference type="AlphaFoldDB" id="A0A8K1FPE3"/>
<accession>A0A8K1FPE3</accession>
<gene>
    <name evidence="1" type="ORF">Poli38472_008175</name>
</gene>
<keyword evidence="2" id="KW-1185">Reference proteome</keyword>
<evidence type="ECO:0000313" key="1">
    <source>
        <dbReference type="EMBL" id="TMW65533.1"/>
    </source>
</evidence>
<sequence length="89" mass="9917">MPHVFQSIMAEHHVAHFVESLVDVAEFVCPPLKEFLSWDFGDLSEILTPEDLCAIVQEEGWNWAPVATTSVIDLFQQHGDFLPHAASAA</sequence>
<evidence type="ECO:0000313" key="2">
    <source>
        <dbReference type="Proteomes" id="UP000794436"/>
    </source>
</evidence>